<gene>
    <name evidence="2" type="ORF">L2764_17710</name>
</gene>
<reference evidence="2 3" key="1">
    <citation type="submission" date="2022-01" db="EMBL/GenBank/DDBJ databases">
        <title>Whole genome-based taxonomy of the Shewanellaceae.</title>
        <authorList>
            <person name="Martin-Rodriguez A.J."/>
        </authorList>
    </citation>
    <scope>NUCLEOTIDE SEQUENCE [LARGE SCALE GENOMIC DNA]</scope>
    <source>
        <strain evidence="2 3">DSM 17177</strain>
    </source>
</reference>
<sequence>MYIRFLLVPSADLSLSPDNIGFFRTPSLLNVAIMGPWGHNGQFGTLKRNIEHYRDNSESIAQYFENEEMCELEQFKELSNCADVLAPEGLMHSMAIFNGNESFIQDINDAEVALMETFLKTLTDPDAANTDSNAIQALIPVRDGGPDNNQLDAIDVNGRHL</sequence>
<keyword evidence="3" id="KW-1185">Reference proteome</keyword>
<dbReference type="Gene3D" id="1.10.760.10">
    <property type="entry name" value="Cytochrome c-like domain"/>
    <property type="match status" value="1"/>
</dbReference>
<dbReference type="EMBL" id="JAKIKS010000080">
    <property type="protein sequence ID" value="MCL1126265.1"/>
    <property type="molecule type" value="Genomic_DNA"/>
</dbReference>
<feature type="region of interest" description="Disordered" evidence="1">
    <location>
        <begin position="139"/>
        <end position="161"/>
    </location>
</feature>
<evidence type="ECO:0000313" key="2">
    <source>
        <dbReference type="EMBL" id="MCL1126265.1"/>
    </source>
</evidence>
<evidence type="ECO:0000256" key="1">
    <source>
        <dbReference type="SAM" id="MobiDB-lite"/>
    </source>
</evidence>
<accession>A0ABT0LFX3</accession>
<dbReference type="InterPro" id="IPR036909">
    <property type="entry name" value="Cyt_c-like_dom_sf"/>
</dbReference>
<dbReference type="SUPFAM" id="SSF46626">
    <property type="entry name" value="Cytochrome c"/>
    <property type="match status" value="1"/>
</dbReference>
<comment type="caution">
    <text evidence="2">The sequence shown here is derived from an EMBL/GenBank/DDBJ whole genome shotgun (WGS) entry which is preliminary data.</text>
</comment>
<organism evidence="2 3">
    <name type="scientific">Shewanella surugensis</name>
    <dbReference type="NCBI Taxonomy" id="212020"/>
    <lineage>
        <taxon>Bacteria</taxon>
        <taxon>Pseudomonadati</taxon>
        <taxon>Pseudomonadota</taxon>
        <taxon>Gammaproteobacteria</taxon>
        <taxon>Alteromonadales</taxon>
        <taxon>Shewanellaceae</taxon>
        <taxon>Shewanella</taxon>
    </lineage>
</organism>
<dbReference type="Proteomes" id="UP001203423">
    <property type="component" value="Unassembled WGS sequence"/>
</dbReference>
<protein>
    <submittedName>
        <fullName evidence="2">Uncharacterized protein</fullName>
    </submittedName>
</protein>
<evidence type="ECO:0000313" key="3">
    <source>
        <dbReference type="Proteomes" id="UP001203423"/>
    </source>
</evidence>
<dbReference type="RefSeq" id="WP_248941653.1">
    <property type="nucleotide sequence ID" value="NZ_JAKIKS010000080.1"/>
</dbReference>
<proteinExistence type="predicted"/>
<name>A0ABT0LFX3_9GAMM</name>